<dbReference type="Pfam" id="PF13186">
    <property type="entry name" value="SPASM"/>
    <property type="match status" value="1"/>
</dbReference>
<dbReference type="InterPro" id="IPR023867">
    <property type="entry name" value="Sulphatase_maturase_rSAM"/>
</dbReference>
<dbReference type="CDD" id="cd01335">
    <property type="entry name" value="Radical_SAM"/>
    <property type="match status" value="1"/>
</dbReference>
<sequence>MKQISILIKPASSLCNMRCSYCFYADVSSLRQVRSFGVMERETVTRMLGNVYAGMSRGDEVTFAFQGGEPTLAGLPYFEFFTEEAALLRPAGVAVHYALQTNGLLLDEAFCRFLKQHDFLVGLSLDLYAELHDANRLDSQGKGTYSRVLAAKERMDKLGVQYNVLAVLTAEMARHARAAWKFLREKKIRFVQFVPCLSDLEAEQREKSALTPRRFAGFYSELFPLWREEFLRGNYVSVKFFDDLFNLLTGRGVTACGFNGSCNVQCVVEADGGVYPCDFYVLDRWRLGNLREQRLTELQQQPLAKAFVNRPRPEEELCRDCPYRRLCGGGCRRMHREMYVDETGGFCGYREFLRQKEPQLLELAALLGRG</sequence>
<dbReference type="Pfam" id="PF04055">
    <property type="entry name" value="Radical_SAM"/>
    <property type="match status" value="1"/>
</dbReference>
<keyword evidence="2" id="KW-0949">S-adenosyl-L-methionine</keyword>
<dbReference type="EMBL" id="JANFZH010000016">
    <property type="protein sequence ID" value="MCQ4839899.1"/>
    <property type="molecule type" value="Genomic_DNA"/>
</dbReference>
<accession>A0ABT1RZ23</accession>
<dbReference type="PANTHER" id="PTHR43273">
    <property type="entry name" value="ANAEROBIC SULFATASE-MATURATING ENZYME HOMOLOG ASLB-RELATED"/>
    <property type="match status" value="1"/>
</dbReference>
<keyword evidence="4" id="KW-0408">Iron</keyword>
<dbReference type="InterPro" id="IPR013785">
    <property type="entry name" value="Aldolase_TIM"/>
</dbReference>
<dbReference type="SFLD" id="SFLDF00289">
    <property type="entry name" value="anaerobic_Cys-type_sulfatase-m"/>
    <property type="match status" value="1"/>
</dbReference>
<organism evidence="8 9">
    <name type="scientific">Neglectibacter timonensis</name>
    <dbReference type="NCBI Taxonomy" id="1776382"/>
    <lineage>
        <taxon>Bacteria</taxon>
        <taxon>Bacillati</taxon>
        <taxon>Bacillota</taxon>
        <taxon>Clostridia</taxon>
        <taxon>Eubacteriales</taxon>
        <taxon>Oscillospiraceae</taxon>
        <taxon>Neglectibacter</taxon>
    </lineage>
</organism>
<dbReference type="RefSeq" id="WP_256191792.1">
    <property type="nucleotide sequence ID" value="NZ_CAJKKG010000005.1"/>
</dbReference>
<dbReference type="SFLD" id="SFLDS00029">
    <property type="entry name" value="Radical_SAM"/>
    <property type="match status" value="1"/>
</dbReference>
<comment type="caution">
    <text evidence="8">The sequence shown here is derived from an EMBL/GenBank/DDBJ whole genome shotgun (WGS) entry which is preliminary data.</text>
</comment>
<dbReference type="Proteomes" id="UP001524473">
    <property type="component" value="Unassembled WGS sequence"/>
</dbReference>
<name>A0ABT1RZ23_9FIRM</name>
<dbReference type="PANTHER" id="PTHR43273:SF3">
    <property type="entry name" value="ANAEROBIC SULFATASE-MATURATING ENZYME HOMOLOG ASLB-RELATED"/>
    <property type="match status" value="1"/>
</dbReference>
<dbReference type="SFLD" id="SFLDG01386">
    <property type="entry name" value="main_SPASM_domain-containing"/>
    <property type="match status" value="1"/>
</dbReference>
<keyword evidence="5" id="KW-0411">Iron-sulfur</keyword>
<protein>
    <submittedName>
        <fullName evidence="8">SPASM domain-containing protein</fullName>
    </submittedName>
</protein>
<dbReference type="InterPro" id="IPR007197">
    <property type="entry name" value="rSAM"/>
</dbReference>
<comment type="cofactor">
    <cofactor evidence="1">
        <name>[4Fe-4S] cluster</name>
        <dbReference type="ChEBI" id="CHEBI:49883"/>
    </cofactor>
</comment>
<evidence type="ECO:0000256" key="3">
    <source>
        <dbReference type="ARBA" id="ARBA00022723"/>
    </source>
</evidence>
<evidence type="ECO:0000256" key="1">
    <source>
        <dbReference type="ARBA" id="ARBA00001966"/>
    </source>
</evidence>
<dbReference type="NCBIfam" id="TIGR04085">
    <property type="entry name" value="rSAM_more_4Fe4S"/>
    <property type="match status" value="1"/>
</dbReference>
<dbReference type="Gene3D" id="3.20.20.70">
    <property type="entry name" value="Aldolase class I"/>
    <property type="match status" value="1"/>
</dbReference>
<keyword evidence="9" id="KW-1185">Reference proteome</keyword>
<dbReference type="InterPro" id="IPR034485">
    <property type="entry name" value="Anaerobic_Cys-type_sulfatase-m"/>
</dbReference>
<dbReference type="SFLD" id="SFLDG01384">
    <property type="entry name" value="thioether_bond_formation_requi"/>
    <property type="match status" value="1"/>
</dbReference>
<feature type="domain" description="Radical SAM core" evidence="7">
    <location>
        <begin position="1"/>
        <end position="234"/>
    </location>
</feature>
<evidence type="ECO:0000256" key="5">
    <source>
        <dbReference type="ARBA" id="ARBA00023014"/>
    </source>
</evidence>
<evidence type="ECO:0000313" key="8">
    <source>
        <dbReference type="EMBL" id="MCQ4839899.1"/>
    </source>
</evidence>
<reference evidence="8 9" key="1">
    <citation type="submission" date="2022-06" db="EMBL/GenBank/DDBJ databases">
        <title>Isolation of gut microbiota from human fecal samples.</title>
        <authorList>
            <person name="Pamer E.G."/>
            <person name="Barat B."/>
            <person name="Waligurski E."/>
            <person name="Medina S."/>
            <person name="Paddock L."/>
            <person name="Mostad J."/>
        </authorList>
    </citation>
    <scope>NUCLEOTIDE SEQUENCE [LARGE SCALE GENOMIC DNA]</scope>
    <source>
        <strain evidence="8 9">DFI.9.73</strain>
    </source>
</reference>
<dbReference type="PROSITE" id="PS51918">
    <property type="entry name" value="RADICAL_SAM"/>
    <property type="match status" value="1"/>
</dbReference>
<gene>
    <name evidence="8" type="ORF">NE695_08220</name>
</gene>
<proteinExistence type="inferred from homology"/>
<dbReference type="InterPro" id="IPR023885">
    <property type="entry name" value="4Fe4S-binding_SPASM_dom"/>
</dbReference>
<evidence type="ECO:0000313" key="9">
    <source>
        <dbReference type="Proteomes" id="UP001524473"/>
    </source>
</evidence>
<evidence type="ECO:0000256" key="4">
    <source>
        <dbReference type="ARBA" id="ARBA00023004"/>
    </source>
</evidence>
<comment type="similarity">
    <text evidence="6">Belongs to the radical SAM superfamily. Anaerobic sulfatase-maturating enzyme family.</text>
</comment>
<evidence type="ECO:0000256" key="2">
    <source>
        <dbReference type="ARBA" id="ARBA00022691"/>
    </source>
</evidence>
<evidence type="ECO:0000259" key="7">
    <source>
        <dbReference type="PROSITE" id="PS51918"/>
    </source>
</evidence>
<evidence type="ECO:0000256" key="6">
    <source>
        <dbReference type="ARBA" id="ARBA00023601"/>
    </source>
</evidence>
<keyword evidence="3" id="KW-0479">Metal-binding</keyword>
<dbReference type="InterPro" id="IPR058240">
    <property type="entry name" value="rSAM_sf"/>
</dbReference>
<dbReference type="SUPFAM" id="SSF102114">
    <property type="entry name" value="Radical SAM enzymes"/>
    <property type="match status" value="1"/>
</dbReference>
<dbReference type="SFLD" id="SFLDG01072">
    <property type="entry name" value="dehydrogenase_like"/>
    <property type="match status" value="1"/>
</dbReference>
<dbReference type="SFLD" id="SFLDG01067">
    <property type="entry name" value="SPASM/twitch_domain_containing"/>
    <property type="match status" value="1"/>
</dbReference>